<gene>
    <name evidence="2" type="ORF">SPIL2461_LOCUS4518</name>
</gene>
<dbReference type="Proteomes" id="UP000649617">
    <property type="component" value="Unassembled WGS sequence"/>
</dbReference>
<reference evidence="2" key="1">
    <citation type="submission" date="2021-02" db="EMBL/GenBank/DDBJ databases">
        <authorList>
            <person name="Dougan E. K."/>
            <person name="Rhodes N."/>
            <person name="Thang M."/>
            <person name="Chan C."/>
        </authorList>
    </citation>
    <scope>NUCLEOTIDE SEQUENCE</scope>
</reference>
<dbReference type="OrthoDB" id="441036at2759"/>
<feature type="domain" description="SnoaL-like" evidence="1">
    <location>
        <begin position="113"/>
        <end position="199"/>
    </location>
</feature>
<evidence type="ECO:0000313" key="3">
    <source>
        <dbReference type="Proteomes" id="UP000649617"/>
    </source>
</evidence>
<dbReference type="Pfam" id="PF12680">
    <property type="entry name" value="SnoaL_2"/>
    <property type="match status" value="1"/>
</dbReference>
<evidence type="ECO:0000259" key="1">
    <source>
        <dbReference type="Pfam" id="PF12680"/>
    </source>
</evidence>
<protein>
    <recommendedName>
        <fullName evidence="1">SnoaL-like domain-containing protein</fullName>
    </recommendedName>
</protein>
<name>A0A812LEZ0_SYMPI</name>
<dbReference type="InterPro" id="IPR037401">
    <property type="entry name" value="SnoaL-like"/>
</dbReference>
<accession>A0A812LEZ0</accession>
<dbReference type="EMBL" id="CAJNIZ010005980">
    <property type="protein sequence ID" value="CAE7246319.1"/>
    <property type="molecule type" value="Genomic_DNA"/>
</dbReference>
<dbReference type="PANTHER" id="PTHR33698:SF3">
    <property type="entry name" value="OS09G0266000 PROTEIN"/>
    <property type="match status" value="1"/>
</dbReference>
<comment type="caution">
    <text evidence="2">The sequence shown here is derived from an EMBL/GenBank/DDBJ whole genome shotgun (WGS) entry which is preliminary data.</text>
</comment>
<organism evidence="2 3">
    <name type="scientific">Symbiodinium pilosum</name>
    <name type="common">Dinoflagellate</name>
    <dbReference type="NCBI Taxonomy" id="2952"/>
    <lineage>
        <taxon>Eukaryota</taxon>
        <taxon>Sar</taxon>
        <taxon>Alveolata</taxon>
        <taxon>Dinophyceae</taxon>
        <taxon>Suessiales</taxon>
        <taxon>Symbiodiniaceae</taxon>
        <taxon>Symbiodinium</taxon>
    </lineage>
</organism>
<dbReference type="AlphaFoldDB" id="A0A812LEZ0"/>
<sequence>MENKASCGRIVIDRLSDGARSCGFTWHLEEDGAVGIRGTTYVELNEQGKIIYLREICEPLFKPGDATVELLKAIGGENTATFDEVERRTPTGASDICRYLWSELQGNAAPSESLDFFAEEVLYEDFNYEMPMRGKAAVGDFLEKFAEIKALKFVAERFSDGSRACCFTWNVEISGAPPDAPRTRGISFYELNSEGQIAYVRDIPESLSKPPPLQAIAAAIRPKLRVFQPRSTVVSGEEAQRCNCADAGGVVWPTGATGLHFCAGAAHHRVRCNIPTDLCGGRECRRSCGRFPEALGLTLLLVACARVVSA</sequence>
<evidence type="ECO:0000313" key="2">
    <source>
        <dbReference type="EMBL" id="CAE7246319.1"/>
    </source>
</evidence>
<dbReference type="Gene3D" id="3.10.450.50">
    <property type="match status" value="1"/>
</dbReference>
<dbReference type="InterPro" id="IPR032710">
    <property type="entry name" value="NTF2-like_dom_sf"/>
</dbReference>
<dbReference type="SUPFAM" id="SSF54427">
    <property type="entry name" value="NTF2-like"/>
    <property type="match status" value="1"/>
</dbReference>
<keyword evidence="3" id="KW-1185">Reference proteome</keyword>
<proteinExistence type="predicted"/>
<dbReference type="PANTHER" id="PTHR33698">
    <property type="entry name" value="NUCLEAR TRANSPORT FACTOR 2 (NTF2)-LIKE PROTEIN"/>
    <property type="match status" value="1"/>
</dbReference>